<dbReference type="Proteomes" id="UP001163846">
    <property type="component" value="Unassembled WGS sequence"/>
</dbReference>
<comment type="caution">
    <text evidence="2">The sequence shown here is derived from an EMBL/GenBank/DDBJ whole genome shotgun (WGS) entry which is preliminary data.</text>
</comment>
<evidence type="ECO:0000313" key="2">
    <source>
        <dbReference type="EMBL" id="KAJ3841170.1"/>
    </source>
</evidence>
<reference evidence="2" key="1">
    <citation type="submission" date="2022-08" db="EMBL/GenBank/DDBJ databases">
        <authorList>
            <consortium name="DOE Joint Genome Institute"/>
            <person name="Min B."/>
            <person name="Riley R."/>
            <person name="Sierra-Patev S."/>
            <person name="Naranjo-Ortiz M."/>
            <person name="Looney B."/>
            <person name="Konkel Z."/>
            <person name="Slot J.C."/>
            <person name="Sakamoto Y."/>
            <person name="Steenwyk J.L."/>
            <person name="Rokas A."/>
            <person name="Carro J."/>
            <person name="Camarero S."/>
            <person name="Ferreira P."/>
            <person name="Molpeceres G."/>
            <person name="Ruiz-Duenas F.J."/>
            <person name="Serrano A."/>
            <person name="Henrissat B."/>
            <person name="Drula E."/>
            <person name="Hughes K.W."/>
            <person name="Mata J.L."/>
            <person name="Ishikawa N.K."/>
            <person name="Vargas-Isla R."/>
            <person name="Ushijima S."/>
            <person name="Smith C.A."/>
            <person name="Ahrendt S."/>
            <person name="Andreopoulos W."/>
            <person name="He G."/>
            <person name="Labutti K."/>
            <person name="Lipzen A."/>
            <person name="Ng V."/>
            <person name="Sandor L."/>
            <person name="Barry K."/>
            <person name="Martinez A.T."/>
            <person name="Xiao Y."/>
            <person name="Gibbons J.G."/>
            <person name="Terashima K."/>
            <person name="Hibbett D.S."/>
            <person name="Grigoriev I.V."/>
        </authorList>
    </citation>
    <scope>NUCLEOTIDE SEQUENCE</scope>
    <source>
        <strain evidence="2">TFB9207</strain>
    </source>
</reference>
<accession>A0AA38UHA3</accession>
<evidence type="ECO:0000313" key="3">
    <source>
        <dbReference type="Proteomes" id="UP001163846"/>
    </source>
</evidence>
<sequence length="224" mass="24976">MLPHQFLCILLLVVSEISTMPLPDSLEIVVQDALVERDQGFPVDTYVLHPRDATPDSRESSRCHNLTSTEQIEKLPHWDTILKAMDERYGAGDRNILVYDKHYPEVLPAKVCVPASAIPVQVFGVPTCRTINITTGGMITGTHGVVSVNGETGMESSDAVSITEAASFSDLGNFRARFKYPDGVQIRRASRSFYMNFVNVQSQRLVLEPLYKIILLEASDLEFF</sequence>
<gene>
    <name evidence="2" type="ORF">F5878DRAFT_671121</name>
</gene>
<name>A0AA38UHA3_9AGAR</name>
<keyword evidence="1" id="KW-0732">Signal</keyword>
<feature type="signal peptide" evidence="1">
    <location>
        <begin position="1"/>
        <end position="19"/>
    </location>
</feature>
<dbReference type="AlphaFoldDB" id="A0AA38UHA3"/>
<dbReference type="EMBL" id="MU806049">
    <property type="protein sequence ID" value="KAJ3841170.1"/>
    <property type="molecule type" value="Genomic_DNA"/>
</dbReference>
<protein>
    <submittedName>
        <fullName evidence="2">Uncharacterized protein</fullName>
    </submittedName>
</protein>
<proteinExistence type="predicted"/>
<feature type="chain" id="PRO_5041322300" evidence="1">
    <location>
        <begin position="20"/>
        <end position="224"/>
    </location>
</feature>
<keyword evidence="3" id="KW-1185">Reference proteome</keyword>
<evidence type="ECO:0000256" key="1">
    <source>
        <dbReference type="SAM" id="SignalP"/>
    </source>
</evidence>
<organism evidence="2 3">
    <name type="scientific">Lentinula raphanica</name>
    <dbReference type="NCBI Taxonomy" id="153919"/>
    <lineage>
        <taxon>Eukaryota</taxon>
        <taxon>Fungi</taxon>
        <taxon>Dikarya</taxon>
        <taxon>Basidiomycota</taxon>
        <taxon>Agaricomycotina</taxon>
        <taxon>Agaricomycetes</taxon>
        <taxon>Agaricomycetidae</taxon>
        <taxon>Agaricales</taxon>
        <taxon>Marasmiineae</taxon>
        <taxon>Omphalotaceae</taxon>
        <taxon>Lentinula</taxon>
    </lineage>
</organism>